<dbReference type="Pfam" id="PF04134">
    <property type="entry name" value="DCC1-like"/>
    <property type="match status" value="1"/>
</dbReference>
<organism evidence="1 2">
    <name type="scientific">Holothuria leucospilota</name>
    <name type="common">Black long sea cucumber</name>
    <name type="synonym">Mertensiothuria leucospilota</name>
    <dbReference type="NCBI Taxonomy" id="206669"/>
    <lineage>
        <taxon>Eukaryota</taxon>
        <taxon>Metazoa</taxon>
        <taxon>Echinodermata</taxon>
        <taxon>Eleutherozoa</taxon>
        <taxon>Echinozoa</taxon>
        <taxon>Holothuroidea</taxon>
        <taxon>Aspidochirotacea</taxon>
        <taxon>Aspidochirotida</taxon>
        <taxon>Holothuriidae</taxon>
        <taxon>Holothuria</taxon>
    </lineage>
</organism>
<keyword evidence="2" id="KW-1185">Reference proteome</keyword>
<evidence type="ECO:0000313" key="2">
    <source>
        <dbReference type="Proteomes" id="UP001152320"/>
    </source>
</evidence>
<dbReference type="OrthoDB" id="441708at2759"/>
<dbReference type="PANTHER" id="PTHR34290:SF2">
    <property type="entry name" value="OS04G0668800 PROTEIN"/>
    <property type="match status" value="1"/>
</dbReference>
<comment type="caution">
    <text evidence="1">The sequence shown here is derived from an EMBL/GenBank/DDBJ whole genome shotgun (WGS) entry which is preliminary data.</text>
</comment>
<evidence type="ECO:0008006" key="3">
    <source>
        <dbReference type="Google" id="ProtNLM"/>
    </source>
</evidence>
<dbReference type="Proteomes" id="UP001152320">
    <property type="component" value="Chromosome 2"/>
</dbReference>
<dbReference type="AlphaFoldDB" id="A0A9Q1CKN7"/>
<dbReference type="EMBL" id="JAIZAY010000002">
    <property type="protein sequence ID" value="KAJ8046508.1"/>
    <property type="molecule type" value="Genomic_DNA"/>
</dbReference>
<accession>A0A9Q1CKN7</accession>
<dbReference type="InterPro" id="IPR007263">
    <property type="entry name" value="DCC1-like"/>
</dbReference>
<dbReference type="GO" id="GO:0015035">
    <property type="term" value="F:protein-disulfide reductase activity"/>
    <property type="evidence" value="ECO:0007669"/>
    <property type="project" value="InterPro"/>
</dbReference>
<dbReference type="PANTHER" id="PTHR34290">
    <property type="entry name" value="SI:CH73-390P7.2"/>
    <property type="match status" value="1"/>
</dbReference>
<protein>
    <recommendedName>
        <fullName evidence="3">DUF393 domain-containing protein</fullName>
    </recommendedName>
</protein>
<gene>
    <name evidence="1" type="ORF">HOLleu_05196</name>
</gene>
<name>A0A9Q1CKN7_HOLLE</name>
<proteinExistence type="predicted"/>
<evidence type="ECO:0000313" key="1">
    <source>
        <dbReference type="EMBL" id="KAJ8046508.1"/>
    </source>
</evidence>
<dbReference type="InterPro" id="IPR044691">
    <property type="entry name" value="DCC1_Trx"/>
</dbReference>
<reference evidence="1" key="1">
    <citation type="submission" date="2021-10" db="EMBL/GenBank/DDBJ databases">
        <title>Tropical sea cucumber genome reveals ecological adaptation and Cuvierian tubules defense mechanism.</title>
        <authorList>
            <person name="Chen T."/>
        </authorList>
    </citation>
    <scope>NUCLEOTIDE SEQUENCE</scope>
    <source>
        <strain evidence="1">Nanhai2018</strain>
        <tissue evidence="1">Muscle</tissue>
    </source>
</reference>
<sequence length="161" mass="18643">MNRLSLLRTKAAYFYQTGVSFPLSQHLVRASSTVTNSRTKVLYDGDCPLCQKEMAVVKYLHKNKNKLDLIDISKPEFKPSDYGHFTHKELMDIFHVIGTDQKVYKGVEAVHKMYSDIGYGWSTTYLLWPGLRGISNKVYMWFAKNRLRWTGRDGDKVIQKA</sequence>